<protein>
    <submittedName>
        <fullName evidence="1">Uncharacterized protein</fullName>
    </submittedName>
</protein>
<gene>
    <name evidence="1" type="ORF">SO802_012967</name>
</gene>
<comment type="caution">
    <text evidence="1">The sequence shown here is derived from an EMBL/GenBank/DDBJ whole genome shotgun (WGS) entry which is preliminary data.</text>
</comment>
<evidence type="ECO:0000313" key="1">
    <source>
        <dbReference type="EMBL" id="KAL0005406.1"/>
    </source>
</evidence>
<dbReference type="Proteomes" id="UP001459277">
    <property type="component" value="Unassembled WGS sequence"/>
</dbReference>
<dbReference type="EMBL" id="JAZDWU010000004">
    <property type="protein sequence ID" value="KAL0005406.1"/>
    <property type="molecule type" value="Genomic_DNA"/>
</dbReference>
<evidence type="ECO:0000313" key="2">
    <source>
        <dbReference type="Proteomes" id="UP001459277"/>
    </source>
</evidence>
<dbReference type="AlphaFoldDB" id="A0AAW2D9R5"/>
<sequence length="111" mass="12862">MKNQTPGKCGGHLRQSNPFAKNPRFLYQTSLQDLSPSLFPLVLISRNNTSFSFPFSLRSLSYVAKKEDKSRAKKENESKRAHRFRFTHKLIICWNWGLGNKFKCVNTRILG</sequence>
<keyword evidence="2" id="KW-1185">Reference proteome</keyword>
<reference evidence="1 2" key="1">
    <citation type="submission" date="2024-01" db="EMBL/GenBank/DDBJ databases">
        <title>A telomere-to-telomere, gap-free genome of sweet tea (Lithocarpus litseifolius).</title>
        <authorList>
            <person name="Zhou J."/>
        </authorList>
    </citation>
    <scope>NUCLEOTIDE SEQUENCE [LARGE SCALE GENOMIC DNA]</scope>
    <source>
        <strain evidence="1">Zhou-2022a</strain>
        <tissue evidence="1">Leaf</tissue>
    </source>
</reference>
<accession>A0AAW2D9R5</accession>
<proteinExistence type="predicted"/>
<organism evidence="1 2">
    <name type="scientific">Lithocarpus litseifolius</name>
    <dbReference type="NCBI Taxonomy" id="425828"/>
    <lineage>
        <taxon>Eukaryota</taxon>
        <taxon>Viridiplantae</taxon>
        <taxon>Streptophyta</taxon>
        <taxon>Embryophyta</taxon>
        <taxon>Tracheophyta</taxon>
        <taxon>Spermatophyta</taxon>
        <taxon>Magnoliopsida</taxon>
        <taxon>eudicotyledons</taxon>
        <taxon>Gunneridae</taxon>
        <taxon>Pentapetalae</taxon>
        <taxon>rosids</taxon>
        <taxon>fabids</taxon>
        <taxon>Fagales</taxon>
        <taxon>Fagaceae</taxon>
        <taxon>Lithocarpus</taxon>
    </lineage>
</organism>
<name>A0AAW2D9R5_9ROSI</name>